<protein>
    <submittedName>
        <fullName evidence="2">Contact-dependent growth inhibition system immunity protein</fullName>
    </submittedName>
</protein>
<dbReference type="InterPro" id="IPR041129">
    <property type="entry name" value="CdiI_2"/>
</dbReference>
<comment type="caution">
    <text evidence="2">The sequence shown here is derived from an EMBL/GenBank/DDBJ whole genome shotgun (WGS) entry which is preliminary data.</text>
</comment>
<keyword evidence="3" id="KW-1185">Reference proteome</keyword>
<reference evidence="2 3" key="1">
    <citation type="submission" date="2024-07" db="EMBL/GenBank/DDBJ databases">
        <authorList>
            <person name="Lee S."/>
            <person name="Kang M."/>
        </authorList>
    </citation>
    <scope>NUCLEOTIDE SEQUENCE [LARGE SCALE GENOMIC DNA]</scope>
    <source>
        <strain evidence="2 3">DS6</strain>
    </source>
</reference>
<name>A0ABV3SYY8_9ACTN</name>
<proteinExistence type="predicted"/>
<gene>
    <name evidence="2" type="ORF">AB3X52_04560</name>
</gene>
<dbReference type="RefSeq" id="WP_367991725.1">
    <property type="nucleotide sequence ID" value="NZ_JBFPJR010000005.1"/>
</dbReference>
<accession>A0ABV3SYY8</accession>
<dbReference type="Proteomes" id="UP001556631">
    <property type="component" value="Unassembled WGS sequence"/>
</dbReference>
<feature type="domain" description="CdiI immunity protein" evidence="1">
    <location>
        <begin position="3"/>
        <end position="87"/>
    </location>
</feature>
<dbReference type="EMBL" id="JBFPJR010000005">
    <property type="protein sequence ID" value="MEX0426884.1"/>
    <property type="molecule type" value="Genomic_DNA"/>
</dbReference>
<evidence type="ECO:0000259" key="1">
    <source>
        <dbReference type="Pfam" id="PF18593"/>
    </source>
</evidence>
<organism evidence="2 3">
    <name type="scientific">Nocardioides eburneus</name>
    <dbReference type="NCBI Taxonomy" id="3231482"/>
    <lineage>
        <taxon>Bacteria</taxon>
        <taxon>Bacillati</taxon>
        <taxon>Actinomycetota</taxon>
        <taxon>Actinomycetes</taxon>
        <taxon>Propionibacteriales</taxon>
        <taxon>Nocardioidaceae</taxon>
        <taxon>Nocardioides</taxon>
    </lineage>
</organism>
<evidence type="ECO:0000313" key="2">
    <source>
        <dbReference type="EMBL" id="MEX0426884.1"/>
    </source>
</evidence>
<evidence type="ECO:0000313" key="3">
    <source>
        <dbReference type="Proteomes" id="UP001556631"/>
    </source>
</evidence>
<sequence>MNLPNLTQFLGAYLHQDWDLEYRDATDGAIDFARHDDADCVRMAISEIESLLAAELSEEQLQDWLLGAGCYYLPGEPVREWLRTLREVMTEEVARRA</sequence>
<dbReference type="Pfam" id="PF18593">
    <property type="entry name" value="CdiI_2"/>
    <property type="match status" value="1"/>
</dbReference>